<sequence>MLPHPRFPRLIPLLASVGLATAAGLWWSRYQAHRQLRRKVAQLFAQAEPSPEVYVEARLAGLPAPVQRYFRHVLREGQPYLSGLRLRHTGQFKTDLKKDWLSIEGEQYSTANPPGFIWQGTTRLFTAQDEYLDGHGRLAVRLLGAIPLMQGEGIRYDQGELLRWLGECVWLPTALLPAPHLRWTAAPDDHSAHLTLTHHGQTVSYLVRFNEQDGMVQCETQRYQGDTTLLPWVGRFSRYRVLHGVRVPTRLEASWVVDGQRLPYARFRVLELAYHELHLF</sequence>
<evidence type="ECO:0000313" key="1">
    <source>
        <dbReference type="EMBL" id="SNC66511.1"/>
    </source>
</evidence>
<accession>A0A212TKZ2</accession>
<dbReference type="Pfam" id="PF20181">
    <property type="entry name" value="DUF6544"/>
    <property type="match status" value="1"/>
</dbReference>
<dbReference type="RefSeq" id="WP_088842888.1">
    <property type="nucleotide sequence ID" value="NZ_FYEW01000001.1"/>
</dbReference>
<name>A0A212TKZ2_9BACT</name>
<keyword evidence="2" id="KW-1185">Reference proteome</keyword>
<reference evidence="2" key="1">
    <citation type="submission" date="2017-06" db="EMBL/GenBank/DDBJ databases">
        <authorList>
            <person name="Varghese N."/>
            <person name="Submissions S."/>
        </authorList>
    </citation>
    <scope>NUCLEOTIDE SEQUENCE [LARGE SCALE GENOMIC DNA]</scope>
    <source>
        <strain evidence="2">DSM 11116</strain>
    </source>
</reference>
<dbReference type="AlphaFoldDB" id="A0A212TKZ2"/>
<proteinExistence type="predicted"/>
<evidence type="ECO:0000313" key="2">
    <source>
        <dbReference type="Proteomes" id="UP000198131"/>
    </source>
</evidence>
<protein>
    <submittedName>
        <fullName evidence="1">Uncharacterized protein</fullName>
    </submittedName>
</protein>
<organism evidence="1 2">
    <name type="scientific">Hymenobacter gelipurpurascens</name>
    <dbReference type="NCBI Taxonomy" id="89968"/>
    <lineage>
        <taxon>Bacteria</taxon>
        <taxon>Pseudomonadati</taxon>
        <taxon>Bacteroidota</taxon>
        <taxon>Cytophagia</taxon>
        <taxon>Cytophagales</taxon>
        <taxon>Hymenobacteraceae</taxon>
        <taxon>Hymenobacter</taxon>
    </lineage>
</organism>
<gene>
    <name evidence="1" type="ORF">SAMN06265337_1635</name>
</gene>
<dbReference type="EMBL" id="FYEW01000001">
    <property type="protein sequence ID" value="SNC66511.1"/>
    <property type="molecule type" value="Genomic_DNA"/>
</dbReference>
<dbReference type="OrthoDB" id="9786534at2"/>
<dbReference type="Proteomes" id="UP000198131">
    <property type="component" value="Unassembled WGS sequence"/>
</dbReference>
<dbReference type="InterPro" id="IPR046674">
    <property type="entry name" value="DUF6544"/>
</dbReference>